<keyword evidence="3 6" id="KW-0689">Ribosomal protein</keyword>
<dbReference type="GO" id="GO:0003735">
    <property type="term" value="F:structural constituent of ribosome"/>
    <property type="evidence" value="ECO:0007669"/>
    <property type="project" value="InterPro"/>
</dbReference>
<keyword evidence="7" id="KW-1185">Reference proteome</keyword>
<protein>
    <submittedName>
        <fullName evidence="6">60S acidic ribosomal protein P2</fullName>
    </submittedName>
</protein>
<dbReference type="PANTHER" id="PTHR21141">
    <property type="entry name" value="60S ACIDIC RIBOSOMAL PROTEIN FAMILY MEMBER"/>
    <property type="match status" value="1"/>
</dbReference>
<evidence type="ECO:0000256" key="3">
    <source>
        <dbReference type="ARBA" id="ARBA00022980"/>
    </source>
</evidence>
<evidence type="ECO:0000256" key="5">
    <source>
        <dbReference type="SAM" id="MobiDB-lite"/>
    </source>
</evidence>
<dbReference type="PANTHER" id="PTHR21141:SF5">
    <property type="entry name" value="LARGE RIBOSOMAL SUBUNIT PROTEIN P2"/>
    <property type="match status" value="1"/>
</dbReference>
<evidence type="ECO:0000256" key="4">
    <source>
        <dbReference type="ARBA" id="ARBA00023274"/>
    </source>
</evidence>
<name>A0A7R7X9J3_9EURO</name>
<dbReference type="OrthoDB" id="1227494at2759"/>
<evidence type="ECO:0000256" key="2">
    <source>
        <dbReference type="ARBA" id="ARBA00011266"/>
    </source>
</evidence>
<dbReference type="EMBL" id="AP024443">
    <property type="protein sequence ID" value="BCS17341.1"/>
    <property type="molecule type" value="Genomic_DNA"/>
</dbReference>
<dbReference type="GO" id="GO:0002182">
    <property type="term" value="P:cytoplasmic translational elongation"/>
    <property type="evidence" value="ECO:0007669"/>
    <property type="project" value="InterPro"/>
</dbReference>
<dbReference type="GO" id="GO:0022625">
    <property type="term" value="C:cytosolic large ribosomal subunit"/>
    <property type="evidence" value="ECO:0007669"/>
    <property type="project" value="InterPro"/>
</dbReference>
<evidence type="ECO:0000313" key="6">
    <source>
        <dbReference type="EMBL" id="BCS17341.1"/>
    </source>
</evidence>
<evidence type="ECO:0000256" key="1">
    <source>
        <dbReference type="ARBA" id="ARBA00005436"/>
    </source>
</evidence>
<reference evidence="6" key="1">
    <citation type="submission" date="2021-01" db="EMBL/GenBank/DDBJ databases">
        <authorList>
            <consortium name="Aspergillus puulaauensis MK2 genome sequencing consortium"/>
            <person name="Kazuki M."/>
            <person name="Futagami T."/>
        </authorList>
    </citation>
    <scope>NUCLEOTIDE SEQUENCE</scope>
    <source>
        <strain evidence="6">MK2</strain>
    </source>
</reference>
<evidence type="ECO:0000313" key="7">
    <source>
        <dbReference type="Proteomes" id="UP000654913"/>
    </source>
</evidence>
<feature type="region of interest" description="Disordered" evidence="5">
    <location>
        <begin position="59"/>
        <end position="116"/>
    </location>
</feature>
<proteinExistence type="inferred from homology"/>
<feature type="compositionally biased region" description="Gly residues" evidence="5">
    <location>
        <begin position="68"/>
        <end position="97"/>
    </location>
</feature>
<dbReference type="RefSeq" id="XP_041549535.1">
    <property type="nucleotide sequence ID" value="XM_041697807.1"/>
</dbReference>
<reference evidence="6" key="2">
    <citation type="submission" date="2021-02" db="EMBL/GenBank/DDBJ databases">
        <title>Aspergillus puulaauensis MK2 genome sequence.</title>
        <authorList>
            <person name="Futagami T."/>
            <person name="Mori K."/>
            <person name="Kadooka C."/>
            <person name="Tanaka T."/>
        </authorList>
    </citation>
    <scope>NUCLEOTIDE SEQUENCE</scope>
    <source>
        <strain evidence="6">MK2</strain>
    </source>
</reference>
<dbReference type="Proteomes" id="UP000654913">
    <property type="component" value="Chromosome 1"/>
</dbReference>
<dbReference type="GeneID" id="64967346"/>
<dbReference type="Pfam" id="PF00428">
    <property type="entry name" value="Ribosomal_60s"/>
    <property type="match status" value="1"/>
</dbReference>
<dbReference type="HAMAP" id="MF_01478">
    <property type="entry name" value="Ribosomal_L12_arch"/>
    <property type="match status" value="1"/>
</dbReference>
<dbReference type="KEGG" id="apuu:APUU_10169S"/>
<dbReference type="FunFam" id="1.10.10.1410:FF:000002">
    <property type="entry name" value="60S acidic ribosomal protein P2"/>
    <property type="match status" value="1"/>
</dbReference>
<sequence>MKHLAAYLLLTLGGNSEPSAEDIKEVLASVGIDADQGRLGQLLNELRGRDINELIAEGTSKLATGIGSNTGGGGDRGQEAGNGAGDDGSGSANGGTDGDGDGDDDEDDDFGLGLFG</sequence>
<dbReference type="CDD" id="cd05833">
    <property type="entry name" value="Ribosomal_P2"/>
    <property type="match status" value="1"/>
</dbReference>
<gene>
    <name evidence="6" type="primary">RPP2B_1</name>
    <name evidence="6" type="ORF">APUU_10169S</name>
</gene>
<keyword evidence="4" id="KW-0687">Ribonucleoprotein</keyword>
<dbReference type="AlphaFoldDB" id="A0A7R7X9J3"/>
<dbReference type="InterPro" id="IPR027534">
    <property type="entry name" value="Ribosomal_P1/P2"/>
</dbReference>
<dbReference type="InterPro" id="IPR038716">
    <property type="entry name" value="P1/P2_N_sf"/>
</dbReference>
<comment type="similarity">
    <text evidence="1">Belongs to the eukaryotic ribosomal protein P1/P2 family.</text>
</comment>
<feature type="compositionally biased region" description="Acidic residues" evidence="5">
    <location>
        <begin position="98"/>
        <end position="110"/>
    </location>
</feature>
<accession>A0A7R7X9J3</accession>
<comment type="subunit">
    <text evidence="2">P1 and P2 exist as dimers at the large ribosomal subunit.</text>
</comment>
<dbReference type="InterPro" id="IPR044076">
    <property type="entry name" value="Ribosomal_P2"/>
</dbReference>
<organism evidence="6 7">
    <name type="scientific">Aspergillus puulaauensis</name>
    <dbReference type="NCBI Taxonomy" id="1220207"/>
    <lineage>
        <taxon>Eukaryota</taxon>
        <taxon>Fungi</taxon>
        <taxon>Dikarya</taxon>
        <taxon>Ascomycota</taxon>
        <taxon>Pezizomycotina</taxon>
        <taxon>Eurotiomycetes</taxon>
        <taxon>Eurotiomycetidae</taxon>
        <taxon>Eurotiales</taxon>
        <taxon>Aspergillaceae</taxon>
        <taxon>Aspergillus</taxon>
    </lineage>
</organism>
<dbReference type="Gene3D" id="1.10.10.1410">
    <property type="match status" value="1"/>
</dbReference>